<evidence type="ECO:0000313" key="2">
    <source>
        <dbReference type="EMBL" id="BEQ13415.1"/>
    </source>
</evidence>
<sequence>MSPTSLGTILQASIAPCVLISGVGLVLLALTNRLGRPIDRVRELCAGFSRLPEDEKSVISHEIKILYRRCHLLRLSVIFAALSIFAVAMIILAFFATYTLGVWIPDLVEVLFTCSLACLMISLGFFLADVHQALRSLRIEVRDHLGLEIGSYWPKGNGRLYLGGSPQNRESLAPSPR</sequence>
<feature type="transmembrane region" description="Helical" evidence="1">
    <location>
        <begin position="72"/>
        <end position="98"/>
    </location>
</feature>
<organism evidence="2 3">
    <name type="scientific">Desulfoferula mesophila</name>
    <dbReference type="NCBI Taxonomy" id="3058419"/>
    <lineage>
        <taxon>Bacteria</taxon>
        <taxon>Pseudomonadati</taxon>
        <taxon>Thermodesulfobacteriota</taxon>
        <taxon>Desulfarculia</taxon>
        <taxon>Desulfarculales</taxon>
        <taxon>Desulfarculaceae</taxon>
        <taxon>Desulfoferula</taxon>
    </lineage>
</organism>
<dbReference type="InterPro" id="IPR021279">
    <property type="entry name" value="DUF2721"/>
</dbReference>
<reference evidence="3" key="1">
    <citation type="journal article" date="2023" name="Arch. Microbiol.">
        <title>Desulfoferula mesophilus gen. nov. sp. nov., a mesophilic sulfate-reducing bacterium isolated from a brackish lake sediment.</title>
        <authorList>
            <person name="Watanabe T."/>
            <person name="Yabe T."/>
            <person name="Tsuji J.M."/>
            <person name="Fukui M."/>
        </authorList>
    </citation>
    <scope>NUCLEOTIDE SEQUENCE [LARGE SCALE GENOMIC DNA]</scope>
    <source>
        <strain evidence="3">12FAK</strain>
    </source>
</reference>
<evidence type="ECO:0000256" key="1">
    <source>
        <dbReference type="SAM" id="Phobius"/>
    </source>
</evidence>
<dbReference type="AlphaFoldDB" id="A0AAU9EBQ3"/>
<proteinExistence type="predicted"/>
<keyword evidence="1" id="KW-0812">Transmembrane</keyword>
<name>A0AAU9EBQ3_9BACT</name>
<gene>
    <name evidence="2" type="ORF">FAK_04810</name>
</gene>
<dbReference type="Pfam" id="PF11026">
    <property type="entry name" value="DUF2721"/>
    <property type="match status" value="1"/>
</dbReference>
<keyword evidence="3" id="KW-1185">Reference proteome</keyword>
<dbReference type="KEGG" id="dmp:FAK_04810"/>
<keyword evidence="1" id="KW-1133">Transmembrane helix</keyword>
<feature type="transmembrane region" description="Helical" evidence="1">
    <location>
        <begin position="6"/>
        <end position="30"/>
    </location>
</feature>
<evidence type="ECO:0000313" key="3">
    <source>
        <dbReference type="Proteomes" id="UP001366166"/>
    </source>
</evidence>
<accession>A0AAU9EBQ3</accession>
<dbReference type="Proteomes" id="UP001366166">
    <property type="component" value="Chromosome"/>
</dbReference>
<keyword evidence="1" id="KW-0472">Membrane</keyword>
<protein>
    <recommendedName>
        <fullName evidence="4">DUF2721 domain-containing protein</fullName>
    </recommendedName>
</protein>
<dbReference type="RefSeq" id="WP_338605084.1">
    <property type="nucleotide sequence ID" value="NZ_AP028679.1"/>
</dbReference>
<evidence type="ECO:0008006" key="4">
    <source>
        <dbReference type="Google" id="ProtNLM"/>
    </source>
</evidence>
<feature type="transmembrane region" description="Helical" evidence="1">
    <location>
        <begin position="110"/>
        <end position="128"/>
    </location>
</feature>
<dbReference type="EMBL" id="AP028679">
    <property type="protein sequence ID" value="BEQ13415.1"/>
    <property type="molecule type" value="Genomic_DNA"/>
</dbReference>